<dbReference type="OrthoDB" id="185373at2759"/>
<evidence type="ECO:0008006" key="6">
    <source>
        <dbReference type="Google" id="ProtNLM"/>
    </source>
</evidence>
<feature type="repeat" description="PPR" evidence="3">
    <location>
        <begin position="348"/>
        <end position="378"/>
    </location>
</feature>
<accession>A0A2G5ELW8</accession>
<dbReference type="Pfam" id="PF20431">
    <property type="entry name" value="E_motif"/>
    <property type="match status" value="1"/>
</dbReference>
<dbReference type="GO" id="GO:0009451">
    <property type="term" value="P:RNA modification"/>
    <property type="evidence" value="ECO:0007669"/>
    <property type="project" value="InterPro"/>
</dbReference>
<dbReference type="InParanoid" id="A0A2G5ELW8"/>
<dbReference type="GO" id="GO:0048731">
    <property type="term" value="P:system development"/>
    <property type="evidence" value="ECO:0007669"/>
    <property type="project" value="UniProtKB-ARBA"/>
</dbReference>
<dbReference type="InterPro" id="IPR046960">
    <property type="entry name" value="PPR_At4g14850-like_plant"/>
</dbReference>
<feature type="repeat" description="PPR" evidence="3">
    <location>
        <begin position="448"/>
        <end position="478"/>
    </location>
</feature>
<proteinExistence type="inferred from homology"/>
<comment type="similarity">
    <text evidence="1">Belongs to the PPR family. PCMP-H subfamily.</text>
</comment>
<feature type="repeat" description="PPR" evidence="3">
    <location>
        <begin position="147"/>
        <end position="181"/>
    </location>
</feature>
<evidence type="ECO:0000256" key="1">
    <source>
        <dbReference type="ARBA" id="ARBA00006643"/>
    </source>
</evidence>
<feature type="repeat" description="PPR" evidence="3">
    <location>
        <begin position="81"/>
        <end position="115"/>
    </location>
</feature>
<keyword evidence="2" id="KW-0677">Repeat</keyword>
<dbReference type="Gene3D" id="1.25.40.10">
    <property type="entry name" value="Tetratricopeptide repeat domain"/>
    <property type="match status" value="6"/>
</dbReference>
<dbReference type="Proteomes" id="UP000230069">
    <property type="component" value="Unassembled WGS sequence"/>
</dbReference>
<dbReference type="EMBL" id="KZ305024">
    <property type="protein sequence ID" value="PIA56744.1"/>
    <property type="molecule type" value="Genomic_DNA"/>
</dbReference>
<dbReference type="STRING" id="218851.A0A2G5ELW8"/>
<sequence length="701" mass="79341">MVFFIKSTLTLTSSRRLHHQISNYLIKINDHKTSYATSHYFSSAPPQHYEFIQWNKKISHLIRTGKLNEAKRVFDSLTKRNTVTWNSMISGYVKNREISKARKLFDEMPQRDIVSWNLMISGYVSCRGSSRYIEEGRLLFDQMPKRDLVSWNTMISGYSRNGMMDDALYLFDRLPEKNVVSWNAMITGFLQNADVLKAIDLFEKMPERDSTSVSALVSGLIQNGKLDKAAQILLTSENLSGGGTDLVHAYNTLIAGYGATGRIAEARDLFDRIPVIPQQGNQFARNVVSWNSMIMCYVKVGDLVSARKVFDEMNERDVISWNTMINGYAHAADLKEASNLFLNMPDPDAHSWNSMISGYAQKGDLAVARGLFDKMPEKSLVSWNSMIAGYEQNGDYEEAIKLFCQMQVEGEKPDKHTLSSVLGACAGLSALYQGMLIHQMVVKTIIADTPIYNSLMTMYSRCGVITRARSVFDEMRLHRDVVSWNAIIGGYAYQGHAMEALMLYKEMKRSKVRPTHITFISVLHACAHAGLVDEGRIQFRSMVNDFGIKPQVEHFASLVDILGRHGHLEEAITLISSMPVEPDRAVWGALLGACRVHNNVDLARIAAEPLMRLDPDSSYPYVLLYNMHADAGRWDNAREMRVTMERNGIRKQPGYSWIELHDKVNVFVASDRSHPLANEIHALTKSFDKIIKDLDLIESIF</sequence>
<dbReference type="FunFam" id="1.25.40.10:FF:000125">
    <property type="entry name" value="Pentatricopeptide repeat-containing protein"/>
    <property type="match status" value="1"/>
</dbReference>
<name>A0A2G5ELW8_AQUCA</name>
<dbReference type="InterPro" id="IPR011990">
    <property type="entry name" value="TPR-like_helical_dom_sf"/>
</dbReference>
<feature type="repeat" description="PPR" evidence="3">
    <location>
        <begin position="480"/>
        <end position="514"/>
    </location>
</feature>
<evidence type="ECO:0000256" key="3">
    <source>
        <dbReference type="PROSITE-ProRule" id="PRU00708"/>
    </source>
</evidence>
<dbReference type="Pfam" id="PF01535">
    <property type="entry name" value="PPR"/>
    <property type="match status" value="10"/>
</dbReference>
<dbReference type="FunFam" id="1.25.40.10:FF:000090">
    <property type="entry name" value="Pentatricopeptide repeat-containing protein, chloroplastic"/>
    <property type="match status" value="1"/>
</dbReference>
<evidence type="ECO:0000256" key="2">
    <source>
        <dbReference type="ARBA" id="ARBA00022737"/>
    </source>
</evidence>
<dbReference type="AlphaFoldDB" id="A0A2G5ELW8"/>
<dbReference type="SUPFAM" id="SSF81901">
    <property type="entry name" value="HCP-like"/>
    <property type="match status" value="1"/>
</dbReference>
<keyword evidence="5" id="KW-1185">Reference proteome</keyword>
<evidence type="ECO:0000313" key="4">
    <source>
        <dbReference type="EMBL" id="PIA56744.1"/>
    </source>
</evidence>
<gene>
    <name evidence="4" type="ORF">AQUCO_00700832v1</name>
</gene>
<dbReference type="Pfam" id="PF13041">
    <property type="entry name" value="PPR_2"/>
    <property type="match status" value="2"/>
</dbReference>
<dbReference type="PROSITE" id="PS51375">
    <property type="entry name" value="PPR"/>
    <property type="match status" value="7"/>
</dbReference>
<dbReference type="FunFam" id="1.25.40.10:FF:000333">
    <property type="entry name" value="Pentatricopeptide repeat-containing protein"/>
    <property type="match status" value="1"/>
</dbReference>
<dbReference type="FunCoup" id="A0A2G5ELW8">
    <property type="interactions" value="343"/>
</dbReference>
<dbReference type="PANTHER" id="PTHR47926:SF468">
    <property type="entry name" value="PENTATRICOPEPTIDE REPEAT-CONTAINING PROTEIN"/>
    <property type="match status" value="1"/>
</dbReference>
<protein>
    <recommendedName>
        <fullName evidence="6">Pentacotripeptide-repeat region of PRORP domain-containing protein</fullName>
    </recommendedName>
</protein>
<dbReference type="InterPro" id="IPR002885">
    <property type="entry name" value="PPR_rpt"/>
</dbReference>
<evidence type="ECO:0000313" key="5">
    <source>
        <dbReference type="Proteomes" id="UP000230069"/>
    </source>
</evidence>
<dbReference type="GO" id="GO:0003723">
    <property type="term" value="F:RNA binding"/>
    <property type="evidence" value="ECO:0007669"/>
    <property type="project" value="InterPro"/>
</dbReference>
<reference evidence="4 5" key="1">
    <citation type="submission" date="2017-09" db="EMBL/GenBank/DDBJ databases">
        <title>WGS assembly of Aquilegia coerulea Goldsmith.</title>
        <authorList>
            <person name="Hodges S."/>
            <person name="Kramer E."/>
            <person name="Nordborg M."/>
            <person name="Tomkins J."/>
            <person name="Borevitz J."/>
            <person name="Derieg N."/>
            <person name="Yan J."/>
            <person name="Mihaltcheva S."/>
            <person name="Hayes R.D."/>
            <person name="Rokhsar D."/>
        </authorList>
    </citation>
    <scope>NUCLEOTIDE SEQUENCE [LARGE SCALE GENOMIC DNA]</scope>
    <source>
        <strain evidence="5">cv. Goldsmith</strain>
    </source>
</reference>
<organism evidence="4 5">
    <name type="scientific">Aquilegia coerulea</name>
    <name type="common">Rocky mountain columbine</name>
    <dbReference type="NCBI Taxonomy" id="218851"/>
    <lineage>
        <taxon>Eukaryota</taxon>
        <taxon>Viridiplantae</taxon>
        <taxon>Streptophyta</taxon>
        <taxon>Embryophyta</taxon>
        <taxon>Tracheophyta</taxon>
        <taxon>Spermatophyta</taxon>
        <taxon>Magnoliopsida</taxon>
        <taxon>Ranunculales</taxon>
        <taxon>Ranunculaceae</taxon>
        <taxon>Thalictroideae</taxon>
        <taxon>Aquilegia</taxon>
    </lineage>
</organism>
<dbReference type="InterPro" id="IPR046848">
    <property type="entry name" value="E_motif"/>
</dbReference>
<feature type="repeat" description="PPR" evidence="3">
    <location>
        <begin position="379"/>
        <end position="413"/>
    </location>
</feature>
<dbReference type="PANTHER" id="PTHR47926">
    <property type="entry name" value="PENTATRICOPEPTIDE REPEAT-CONTAINING PROTEIN"/>
    <property type="match status" value="1"/>
</dbReference>
<feature type="repeat" description="PPR" evidence="3">
    <location>
        <begin position="286"/>
        <end position="320"/>
    </location>
</feature>
<dbReference type="NCBIfam" id="TIGR00756">
    <property type="entry name" value="PPR"/>
    <property type="match status" value="10"/>
</dbReference>